<organism evidence="1 2">
    <name type="scientific">Nitrosomonas mobilis</name>
    <dbReference type="NCBI Taxonomy" id="51642"/>
    <lineage>
        <taxon>Bacteria</taxon>
        <taxon>Pseudomonadati</taxon>
        <taxon>Pseudomonadota</taxon>
        <taxon>Betaproteobacteria</taxon>
        <taxon>Nitrosomonadales</taxon>
        <taxon>Nitrosomonadaceae</taxon>
        <taxon>Nitrosomonas</taxon>
    </lineage>
</organism>
<evidence type="ECO:0000313" key="1">
    <source>
        <dbReference type="EMBL" id="SCZ84447.1"/>
    </source>
</evidence>
<proteinExistence type="predicted"/>
<accession>A0A1G5SBT6</accession>
<gene>
    <name evidence="1" type="ORF">NSMM_160037</name>
</gene>
<sequence>MPIDDRPNERRTIQGNALSNNVSMLKLMEGLDFSIEACSKNNNVKIIHRIL</sequence>
<dbReference type="EMBL" id="FMWO01000021">
    <property type="protein sequence ID" value="SCZ84447.1"/>
    <property type="molecule type" value="Genomic_DNA"/>
</dbReference>
<dbReference type="AlphaFoldDB" id="A0A1G5SBT6"/>
<dbReference type="Proteomes" id="UP000198729">
    <property type="component" value="Unassembled WGS sequence"/>
</dbReference>
<reference evidence="1 2" key="1">
    <citation type="submission" date="2016-10" db="EMBL/GenBank/DDBJ databases">
        <authorList>
            <person name="de Groot N.N."/>
        </authorList>
    </citation>
    <scope>NUCLEOTIDE SEQUENCE [LARGE SCALE GENOMIC DNA]</scope>
    <source>
        <strain evidence="1">1</strain>
    </source>
</reference>
<evidence type="ECO:0000313" key="2">
    <source>
        <dbReference type="Proteomes" id="UP000198729"/>
    </source>
</evidence>
<name>A0A1G5SBT6_9PROT</name>
<protein>
    <submittedName>
        <fullName evidence="1">Uncharacterized protein</fullName>
    </submittedName>
</protein>
<keyword evidence="2" id="KW-1185">Reference proteome</keyword>